<evidence type="ECO:0000313" key="3">
    <source>
        <dbReference type="Proteomes" id="UP001501490"/>
    </source>
</evidence>
<reference evidence="3" key="1">
    <citation type="journal article" date="2019" name="Int. J. Syst. Evol. Microbiol.">
        <title>The Global Catalogue of Microorganisms (GCM) 10K type strain sequencing project: providing services to taxonomists for standard genome sequencing and annotation.</title>
        <authorList>
            <consortium name="The Broad Institute Genomics Platform"/>
            <consortium name="The Broad Institute Genome Sequencing Center for Infectious Disease"/>
            <person name="Wu L."/>
            <person name="Ma J."/>
        </authorList>
    </citation>
    <scope>NUCLEOTIDE SEQUENCE [LARGE SCALE GENOMIC DNA]</scope>
    <source>
        <strain evidence="3">JCM 16929</strain>
    </source>
</reference>
<comment type="caution">
    <text evidence="2">The sequence shown here is derived from an EMBL/GenBank/DDBJ whole genome shotgun (WGS) entry which is preliminary data.</text>
</comment>
<keyword evidence="3" id="KW-1185">Reference proteome</keyword>
<evidence type="ECO:0000256" key="1">
    <source>
        <dbReference type="SAM" id="MobiDB-lite"/>
    </source>
</evidence>
<accession>A0ABP6ZUN8</accession>
<dbReference type="RefSeq" id="WP_344803802.1">
    <property type="nucleotide sequence ID" value="NZ_BAABAB010000014.1"/>
</dbReference>
<gene>
    <name evidence="2" type="ORF">GCM10022236_19110</name>
</gene>
<proteinExistence type="predicted"/>
<sequence length="57" mass="6296">MVNSGMQQSAPAGEQDTHGRRHWWQNGRGSDAQATPRRLLQGRPASDGVPRRALTED</sequence>
<feature type="region of interest" description="Disordered" evidence="1">
    <location>
        <begin position="1"/>
        <end position="57"/>
    </location>
</feature>
<organism evidence="2 3">
    <name type="scientific">Microlunatus ginsengisoli</name>
    <dbReference type="NCBI Taxonomy" id="363863"/>
    <lineage>
        <taxon>Bacteria</taxon>
        <taxon>Bacillati</taxon>
        <taxon>Actinomycetota</taxon>
        <taxon>Actinomycetes</taxon>
        <taxon>Propionibacteriales</taxon>
        <taxon>Propionibacteriaceae</taxon>
        <taxon>Microlunatus</taxon>
    </lineage>
</organism>
<feature type="compositionally biased region" description="Polar residues" evidence="1">
    <location>
        <begin position="1"/>
        <end position="10"/>
    </location>
</feature>
<dbReference type="EMBL" id="BAABAB010000014">
    <property type="protein sequence ID" value="GAA3617183.1"/>
    <property type="molecule type" value="Genomic_DNA"/>
</dbReference>
<dbReference type="Proteomes" id="UP001501490">
    <property type="component" value="Unassembled WGS sequence"/>
</dbReference>
<protein>
    <submittedName>
        <fullName evidence="2">Uncharacterized protein</fullName>
    </submittedName>
</protein>
<name>A0ABP6ZUN8_9ACTN</name>
<evidence type="ECO:0000313" key="2">
    <source>
        <dbReference type="EMBL" id="GAA3617183.1"/>
    </source>
</evidence>